<dbReference type="PANTHER" id="PTHR32305">
    <property type="match status" value="1"/>
</dbReference>
<dbReference type="PANTHER" id="PTHR32305:SF15">
    <property type="entry name" value="PROTEIN RHSA-RELATED"/>
    <property type="match status" value="1"/>
</dbReference>
<dbReference type="GO" id="GO:0016539">
    <property type="term" value="P:intein-mediated protein splicing"/>
    <property type="evidence" value="ECO:0007669"/>
    <property type="project" value="InterPro"/>
</dbReference>
<dbReference type="Gene3D" id="2.180.10.10">
    <property type="entry name" value="RHS repeat-associated core"/>
    <property type="match status" value="5"/>
</dbReference>
<reference evidence="4" key="1">
    <citation type="journal article" date="2014" name="Int. J. Syst. Evol. Microbiol.">
        <title>Complete genome sequence of Corynebacterium casei LMG S-19264T (=DSM 44701T), isolated from a smear-ripened cheese.</title>
        <authorList>
            <consortium name="US DOE Joint Genome Institute (JGI-PGF)"/>
            <person name="Walter F."/>
            <person name="Albersmeier A."/>
            <person name="Kalinowski J."/>
            <person name="Ruckert C."/>
        </authorList>
    </citation>
    <scope>NUCLEOTIDE SEQUENCE</scope>
    <source>
        <strain evidence="4">CGMCC 1.12987</strain>
    </source>
</reference>
<feature type="region of interest" description="Disordered" evidence="2">
    <location>
        <begin position="880"/>
        <end position="900"/>
    </location>
</feature>
<feature type="compositionally biased region" description="Acidic residues" evidence="2">
    <location>
        <begin position="1252"/>
        <end position="1264"/>
    </location>
</feature>
<dbReference type="InterPro" id="IPR031325">
    <property type="entry name" value="RHS_repeat"/>
</dbReference>
<proteinExistence type="predicted"/>
<dbReference type="SUPFAM" id="SSF51294">
    <property type="entry name" value="Hedgehog/intein (Hint) domain"/>
    <property type="match status" value="1"/>
</dbReference>
<dbReference type="InterPro" id="IPR022385">
    <property type="entry name" value="Rhs_assc_core"/>
</dbReference>
<feature type="region of interest" description="Disordered" evidence="2">
    <location>
        <begin position="1243"/>
        <end position="1267"/>
    </location>
</feature>
<dbReference type="SUPFAM" id="SSF63829">
    <property type="entry name" value="Calcium-dependent phosphotriesterase"/>
    <property type="match status" value="1"/>
</dbReference>
<dbReference type="Proteomes" id="UP000644756">
    <property type="component" value="Unassembled WGS sequence"/>
</dbReference>
<dbReference type="PROSITE" id="PS50817">
    <property type="entry name" value="INTEIN_N_TER"/>
    <property type="match status" value="1"/>
</dbReference>
<dbReference type="Gene3D" id="3.90.930.1">
    <property type="match status" value="1"/>
</dbReference>
<reference evidence="4" key="2">
    <citation type="submission" date="2020-09" db="EMBL/GenBank/DDBJ databases">
        <authorList>
            <person name="Sun Q."/>
            <person name="Zhou Y."/>
        </authorList>
    </citation>
    <scope>NUCLEOTIDE SEQUENCE</scope>
    <source>
        <strain evidence="4">CGMCC 1.12987</strain>
    </source>
</reference>
<dbReference type="InterPro" id="IPR006530">
    <property type="entry name" value="YD"/>
</dbReference>
<evidence type="ECO:0000313" key="5">
    <source>
        <dbReference type="Proteomes" id="UP000644756"/>
    </source>
</evidence>
<dbReference type="Pfam" id="PF07591">
    <property type="entry name" value="PT-HINT"/>
    <property type="match status" value="1"/>
</dbReference>
<sequence>MWAVPAERLMKNKDGTYLQKTPSQWSYIYRRDGKLYQIIDPNGNTVQLTYLGSLLTEVSTLGGKLTFTYGDGGKVARVTDHTGRYAAYEYDAINHVLTAMILPDGARIDYGYDDRQRMTSIRNPNETATLINEYDDQDRVVSQVDFAGVWGEIKYYPEEMQTVTTDALGRKTVYQYDERYRKTAMTYPDGTTERFEYDKHDNMTAMTDRNKNVWEYMYDERGNLIRSKDPAGYQTKIRYNALNLPEEIIDPLENKTILKYDSRGNLVSITDALGAVSRFTVNGQGIPESMTNAKGETTTIQNNEYGMSGTIADPLGNRQELTRDPLHRITGILDALGQQTKLEYDPRGRLTARIDALGNTERYEYDRNSNLTGYTDPAGARTVFEYDGLDKLLSEKDAMGNITRYSYDAFGNMIKVTEANGAVTSYTYNISNRVASVTDPEGKVSEYEYDGNGNLIRTVDPNGGETRIEYDGRNLPVKVTDANGGTSLFSYDAAGRLTQETDPLGHSVGYVYDELGRVVTQTDALGQKTTYTYDDAGRLVHTTEPNGAQWKLEYDARGMLVKVTDPLGQVSAMTRDALGQVVNTTDEAGKKSTFQYNPLGQVTRVINPLGYATDTVYDARGLLTAVKDAKGQTTSYSYDPLGRLLQVTNALGNTTSYGYDVLGNLTSKTDALGRVTNYQYNLRSELIKEIGPEQRVTELSYDALGNRVGVTHPDGQTTSYGYDVLSRLTDIQYSDGKRVGYEYDATSRRTKMTDELGTTTYTFDALNRLIQVTDPYSRTIRYEWTASGQRSRIEYPDASSVSYQYDLLERMTAVTDAQGNTTTYAYDPRGLLVSKQIPSMGLSSYQYDDAGQLLELTHQNQFGNVLERLAYAYDPVGNRIQSERLSNEDDDDDDNDYDDDDRLRIVTDYVYDALNQLVEVQTQNMMSSKHPVSTTKYAYDAVGNRLEKTSAWGKWTKTESYTYDAADRLIKMASEREINDYLYDPRGNLLSVTQQRLLPPRKLKIDSDILGKTLTDSVYNKTVTDSVYRNLDSMTEEDFDPLRNLFETAKWSKPRIVAQYVWNGANRLSRQVNYRGDITRYAYDGDDNRMKMTVDYNDDWDDDDRVDDWRDDDDDWEDEDWGDDDWRQYEQWLREGLQSSEGGNVPFERDNADSDIQRHYGNEDRDDDWYEEEDWYEDGHNDWYDDWFEDWNDEWDDEDRTELYFTNDVSLALPEPLQITGGGDGKWKQTYVYGAGGERLSMTSPSKYRYDNDDDRDDDDWDDDGQPRTQWYLQDALGSAIGMLDKRGRVTARAHYDEFGVMLGTHTFDSDDRQGPGSLFGYTGLGYDYTSGLNYARARYYQPELGRFISEDTYKGELNNPLTLNLYTYVHNNPLRYTDPSGHCITDWLGKSFCEKAWKTIKNDVITTWDSLRTIHSDWYTAVDYWSRGGLTQFKSYLEISKNKPLSLEQFVAAFLIFIDYTPQKMTREVSTEILNGTHRFASKCNCFTAGTKVITDEGEKPIEEIEVGDKVLAKDDETGEMAYKEVEWLFQRDVEETYNITVGGEVITTTDEHPFWIVGKGWVEAQHLAVGDVLTTSDGKELAIEKIEVKQEQKTVYNFKVKDFHTYFVSNLGIWTHNACGPYQWGNKNTLQDHYDRHGSYFGAKNPTEYANKANDFFKNRNKYKVKVDTDGTIRVYDPKTNSFGSYNADGTTKTFYKPKRGQAYWDDQPGK</sequence>
<evidence type="ECO:0000256" key="2">
    <source>
        <dbReference type="SAM" id="MobiDB-lite"/>
    </source>
</evidence>
<keyword evidence="1" id="KW-0677">Repeat</keyword>
<protein>
    <recommendedName>
        <fullName evidence="3">Hint domain-containing protein</fullName>
    </recommendedName>
</protein>
<dbReference type="InterPro" id="IPR056823">
    <property type="entry name" value="TEN-like_YD-shell"/>
</dbReference>
<dbReference type="EMBL" id="BMGR01000013">
    <property type="protein sequence ID" value="GGG17314.1"/>
    <property type="molecule type" value="Genomic_DNA"/>
</dbReference>
<feature type="compositionally biased region" description="Acidic residues" evidence="2">
    <location>
        <begin position="888"/>
        <end position="900"/>
    </location>
</feature>
<dbReference type="InterPro" id="IPR036844">
    <property type="entry name" value="Hint_dom_sf"/>
</dbReference>
<evidence type="ECO:0000256" key="1">
    <source>
        <dbReference type="ARBA" id="ARBA00022737"/>
    </source>
</evidence>
<dbReference type="CDD" id="cd00081">
    <property type="entry name" value="Hint"/>
    <property type="match status" value="1"/>
</dbReference>
<keyword evidence="5" id="KW-1185">Reference proteome</keyword>
<comment type="caution">
    <text evidence="4">The sequence shown here is derived from an EMBL/GenBank/DDBJ whole genome shotgun (WGS) entry which is preliminary data.</text>
</comment>
<feature type="domain" description="Hint" evidence="3">
    <location>
        <begin position="1485"/>
        <end position="1579"/>
    </location>
</feature>
<organism evidence="4 5">
    <name type="scientific">Paenibacillus abyssi</name>
    <dbReference type="NCBI Taxonomy" id="1340531"/>
    <lineage>
        <taxon>Bacteria</taxon>
        <taxon>Bacillati</taxon>
        <taxon>Bacillota</taxon>
        <taxon>Bacilli</taxon>
        <taxon>Bacillales</taxon>
        <taxon>Paenibacillaceae</taxon>
        <taxon>Paenibacillus</taxon>
    </lineage>
</organism>
<dbReference type="NCBIfam" id="TIGR03696">
    <property type="entry name" value="Rhs_assc_core"/>
    <property type="match status" value="1"/>
</dbReference>
<evidence type="ECO:0000259" key="3">
    <source>
        <dbReference type="SMART" id="SM00306"/>
    </source>
</evidence>
<name>A0A917LF21_9BACL</name>
<dbReference type="SMART" id="SM00306">
    <property type="entry name" value="HintN"/>
    <property type="match status" value="1"/>
</dbReference>
<dbReference type="InterPro" id="IPR030934">
    <property type="entry name" value="Intein_C"/>
</dbReference>
<dbReference type="InterPro" id="IPR003587">
    <property type="entry name" value="Hint_dom_N"/>
</dbReference>
<evidence type="ECO:0000313" key="4">
    <source>
        <dbReference type="EMBL" id="GGG17314.1"/>
    </source>
</evidence>
<feature type="region of interest" description="Disordered" evidence="2">
    <location>
        <begin position="1140"/>
        <end position="1164"/>
    </location>
</feature>
<feature type="compositionally biased region" description="Basic and acidic residues" evidence="2">
    <location>
        <begin position="1147"/>
        <end position="1163"/>
    </location>
</feature>
<dbReference type="NCBIfam" id="TIGR01643">
    <property type="entry name" value="YD_repeat_2x"/>
    <property type="match status" value="20"/>
</dbReference>
<dbReference type="PROSITE" id="PS50818">
    <property type="entry name" value="INTEIN_C_TER"/>
    <property type="match status" value="1"/>
</dbReference>
<dbReference type="InterPro" id="IPR050708">
    <property type="entry name" value="T6SS_VgrG/RHS"/>
</dbReference>
<dbReference type="Pfam" id="PF25023">
    <property type="entry name" value="TEN_YD-shell"/>
    <property type="match status" value="4"/>
</dbReference>
<accession>A0A917LF21</accession>
<dbReference type="Gene3D" id="2.170.16.10">
    <property type="entry name" value="Hedgehog/Intein (Hint) domain"/>
    <property type="match status" value="1"/>
</dbReference>
<dbReference type="InterPro" id="IPR006141">
    <property type="entry name" value="Intein_N"/>
</dbReference>
<dbReference type="Pfam" id="PF05593">
    <property type="entry name" value="RHS_repeat"/>
    <property type="match status" value="5"/>
</dbReference>
<gene>
    <name evidence="4" type="ORF">GCM10010916_37690</name>
</gene>